<feature type="region of interest" description="Disordered" evidence="1">
    <location>
        <begin position="112"/>
        <end position="138"/>
    </location>
</feature>
<reference evidence="3" key="1">
    <citation type="journal article" date="2019" name="Curr. Biol.">
        <title>Genome Sequence of Striga asiatica Provides Insight into the Evolution of Plant Parasitism.</title>
        <authorList>
            <person name="Yoshida S."/>
            <person name="Kim S."/>
            <person name="Wafula E.K."/>
            <person name="Tanskanen J."/>
            <person name="Kim Y.M."/>
            <person name="Honaas L."/>
            <person name="Yang Z."/>
            <person name="Spallek T."/>
            <person name="Conn C.E."/>
            <person name="Ichihashi Y."/>
            <person name="Cheong K."/>
            <person name="Cui S."/>
            <person name="Der J.P."/>
            <person name="Gundlach H."/>
            <person name="Jiao Y."/>
            <person name="Hori C."/>
            <person name="Ishida J.K."/>
            <person name="Kasahara H."/>
            <person name="Kiba T."/>
            <person name="Kim M.S."/>
            <person name="Koo N."/>
            <person name="Laohavisit A."/>
            <person name="Lee Y.H."/>
            <person name="Lumba S."/>
            <person name="McCourt P."/>
            <person name="Mortimer J.C."/>
            <person name="Mutuku J.M."/>
            <person name="Nomura T."/>
            <person name="Sasaki-Sekimoto Y."/>
            <person name="Seto Y."/>
            <person name="Wang Y."/>
            <person name="Wakatake T."/>
            <person name="Sakakibara H."/>
            <person name="Demura T."/>
            <person name="Yamaguchi S."/>
            <person name="Yoneyama K."/>
            <person name="Manabe R.I."/>
            <person name="Nelson D.C."/>
            <person name="Schulman A.H."/>
            <person name="Timko M.P."/>
            <person name="dePamphilis C.W."/>
            <person name="Choi D."/>
            <person name="Shirasu K."/>
        </authorList>
    </citation>
    <scope>NUCLEOTIDE SEQUENCE [LARGE SCALE GENOMIC DNA]</scope>
    <source>
        <strain evidence="3">cv. UVA1</strain>
    </source>
</reference>
<accession>A0A5A7R8I7</accession>
<dbReference type="EMBL" id="BKCP01010848">
    <property type="protein sequence ID" value="GER54023.1"/>
    <property type="molecule type" value="Genomic_DNA"/>
</dbReference>
<gene>
    <name evidence="2" type="ORF">STAS_31575</name>
</gene>
<evidence type="ECO:0000313" key="3">
    <source>
        <dbReference type="Proteomes" id="UP000325081"/>
    </source>
</evidence>
<feature type="region of interest" description="Disordered" evidence="1">
    <location>
        <begin position="70"/>
        <end position="89"/>
    </location>
</feature>
<dbReference type="Proteomes" id="UP000325081">
    <property type="component" value="Unassembled WGS sequence"/>
</dbReference>
<evidence type="ECO:0000313" key="2">
    <source>
        <dbReference type="EMBL" id="GER54023.1"/>
    </source>
</evidence>
<proteinExistence type="predicted"/>
<keyword evidence="3" id="KW-1185">Reference proteome</keyword>
<organism evidence="2 3">
    <name type="scientific">Striga asiatica</name>
    <name type="common">Asiatic witchweed</name>
    <name type="synonym">Buchnera asiatica</name>
    <dbReference type="NCBI Taxonomy" id="4170"/>
    <lineage>
        <taxon>Eukaryota</taxon>
        <taxon>Viridiplantae</taxon>
        <taxon>Streptophyta</taxon>
        <taxon>Embryophyta</taxon>
        <taxon>Tracheophyta</taxon>
        <taxon>Spermatophyta</taxon>
        <taxon>Magnoliopsida</taxon>
        <taxon>eudicotyledons</taxon>
        <taxon>Gunneridae</taxon>
        <taxon>Pentapetalae</taxon>
        <taxon>asterids</taxon>
        <taxon>lamiids</taxon>
        <taxon>Lamiales</taxon>
        <taxon>Orobanchaceae</taxon>
        <taxon>Buchnereae</taxon>
        <taxon>Striga</taxon>
    </lineage>
</organism>
<name>A0A5A7R8I7_STRAF</name>
<comment type="caution">
    <text evidence="2">The sequence shown here is derived from an EMBL/GenBank/DDBJ whole genome shotgun (WGS) entry which is preliminary data.</text>
</comment>
<evidence type="ECO:0000256" key="1">
    <source>
        <dbReference type="SAM" id="MobiDB-lite"/>
    </source>
</evidence>
<sequence length="250" mass="28101">MAVVQVNVEKEYLKILEKYLKFDEIKSKFCSCTVLVQEKYDVIEKENGVLTKVSALKEEIHSLKLTHNSAPLDASKKTQGKKKKAELEKKKADGALKNVEVEKKKVNEAQKVAAGERKKAEERGSSAEKFEVEKQRAARERKRANLAETKLEEQRELAETNPKKVIFEKDRAVASGVGVQRSQDEYCTQHGMVHVLGLRRGVPIQILLTTPVPLVHIIPELLMLSITNEAFDGIVGKSGLDYWSSSMDLD</sequence>
<protein>
    <submittedName>
        <fullName evidence="2">Maternal effect embryo arrest 22</fullName>
    </submittedName>
</protein>
<dbReference type="AlphaFoldDB" id="A0A5A7R8I7"/>